<evidence type="ECO:0000313" key="1">
    <source>
        <dbReference type="EMBL" id="MCI4393495.1"/>
    </source>
</evidence>
<accession>A0ACC5XSD3</accession>
<sequence length="333" mass="37522">MKLLSVVLLLLPLSACLAEVVDDFTVSCPQFFPPVDGVVSPPTRFIEPTGSRFKQICQTRNNQPEFATFYDTENKIPVYSSYTFDGRVSCERKSAWFIEPRLEVGGKGAKMASEAAVRKEVVNVENQALNGDYKYSVYDKGHLLPVYLAHTQSCSDATFTLTNAAPQHYSFNRGQWKKTEETMAVVLKADCINKGLSAYVVTGVVPGNDTLNNRVRIPSHFWTAFCCLDQNNKFKLSGGYIGENSKDNLEPIRNSVRELERHLTGEYKKHFPYQIPDDAFTLFAGKCHETAGTENQNTDSDSEQMGNNRNKYKRRKPANTSCRKRNKNPNLTD</sequence>
<protein>
    <submittedName>
        <fullName evidence="1">Uncharacterized protein</fullName>
    </submittedName>
</protein>
<organism evidence="1 2">
    <name type="scientific">Pangasianodon gigas</name>
    <name type="common">Mekong giant catfish</name>
    <name type="synonym">Pangasius gigas</name>
    <dbReference type="NCBI Taxonomy" id="30993"/>
    <lineage>
        <taxon>Eukaryota</taxon>
        <taxon>Metazoa</taxon>
        <taxon>Chordata</taxon>
        <taxon>Craniata</taxon>
        <taxon>Vertebrata</taxon>
        <taxon>Euteleostomi</taxon>
        <taxon>Actinopterygii</taxon>
        <taxon>Neopterygii</taxon>
        <taxon>Teleostei</taxon>
        <taxon>Ostariophysi</taxon>
        <taxon>Siluriformes</taxon>
        <taxon>Pangasiidae</taxon>
        <taxon>Pangasianodon</taxon>
    </lineage>
</organism>
<comment type="caution">
    <text evidence="1">The sequence shown here is derived from an EMBL/GenBank/DDBJ whole genome shotgun (WGS) entry which is preliminary data.</text>
</comment>
<name>A0ACC5XSD3_PANGG</name>
<dbReference type="EMBL" id="CM040479">
    <property type="protein sequence ID" value="MCI4393495.1"/>
    <property type="molecule type" value="Genomic_DNA"/>
</dbReference>
<keyword evidence="2" id="KW-1185">Reference proteome</keyword>
<dbReference type="Proteomes" id="UP000829447">
    <property type="component" value="Linkage Group LG26"/>
</dbReference>
<evidence type="ECO:0000313" key="2">
    <source>
        <dbReference type="Proteomes" id="UP000829447"/>
    </source>
</evidence>
<gene>
    <name evidence="1" type="ORF">PGIGA_G00158040</name>
</gene>
<proteinExistence type="predicted"/>
<reference evidence="1 2" key="1">
    <citation type="journal article" date="2022" name="bioRxiv">
        <title>An ancient truncated duplication of the anti-Mullerian hormone receptor type 2 gene is a potential conserved master sex determinant in the Pangasiidae catfish family.</title>
        <authorList>
            <person name="Wen M."/>
            <person name="Pan Q."/>
            <person name="Jouanno E."/>
            <person name="Montfort J."/>
            <person name="Zahm M."/>
            <person name="Cabau C."/>
            <person name="Klopp C."/>
            <person name="Iampietro C."/>
            <person name="Roques C."/>
            <person name="Bouchez O."/>
            <person name="Castinel A."/>
            <person name="Donnadieu C."/>
            <person name="Parrinello H."/>
            <person name="Poncet C."/>
            <person name="Belmonte E."/>
            <person name="Gautier V."/>
            <person name="Avarre J.-C."/>
            <person name="Dugue R."/>
            <person name="Gustiano R."/>
            <person name="Ha T.T.T."/>
            <person name="Campet M."/>
            <person name="Sriphairoj K."/>
            <person name="Ribolli J."/>
            <person name="de Almeida F.L."/>
            <person name="Desvignes T."/>
            <person name="Postlethwait J.H."/>
            <person name="Bucao C.F."/>
            <person name="Robinson-Rechavi M."/>
            <person name="Bobe J."/>
            <person name="Herpin A."/>
            <person name="Guiguen Y."/>
        </authorList>
    </citation>
    <scope>NUCLEOTIDE SEQUENCE [LARGE SCALE GENOMIC DNA]</scope>
    <source>
        <strain evidence="1">YG-Dec2019</strain>
    </source>
</reference>